<dbReference type="Pfam" id="PF08514">
    <property type="entry name" value="STAG"/>
    <property type="match status" value="1"/>
</dbReference>
<feature type="region of interest" description="Disordered" evidence="2">
    <location>
        <begin position="1216"/>
        <end position="1247"/>
    </location>
</feature>
<feature type="compositionally biased region" description="Polar residues" evidence="2">
    <location>
        <begin position="162"/>
        <end position="181"/>
    </location>
</feature>
<feature type="compositionally biased region" description="Basic and acidic residues" evidence="2">
    <location>
        <begin position="1361"/>
        <end position="1373"/>
    </location>
</feature>
<dbReference type="EMBL" id="JAWRVI010000060">
    <property type="protein sequence ID" value="KAK4083145.1"/>
    <property type="molecule type" value="Genomic_DNA"/>
</dbReference>
<dbReference type="Gene3D" id="1.25.10.10">
    <property type="entry name" value="Leucine-rich Repeat Variant"/>
    <property type="match status" value="1"/>
</dbReference>
<reference evidence="5 6" key="2">
    <citation type="journal article" date="2016" name="Front. Microbiol.">
        <title>Genome and transcriptome sequences reveal the specific parasitism of the nematophagous Purpureocillium lilacinum 36-1.</title>
        <authorList>
            <person name="Xie J."/>
            <person name="Li S."/>
            <person name="Mo C."/>
            <person name="Xiao X."/>
            <person name="Peng D."/>
            <person name="Wang G."/>
            <person name="Xiao Y."/>
        </authorList>
    </citation>
    <scope>NUCLEOTIDE SEQUENCE [LARGE SCALE GENOMIC DNA]</scope>
    <source>
        <strain evidence="5 6">36-1</strain>
    </source>
</reference>
<dbReference type="InterPro" id="IPR011989">
    <property type="entry name" value="ARM-like"/>
</dbReference>
<dbReference type="InterPro" id="IPR056396">
    <property type="entry name" value="HEAT_SCC3-SA"/>
</dbReference>
<dbReference type="PROSITE" id="PS51425">
    <property type="entry name" value="SCD"/>
    <property type="match status" value="1"/>
</dbReference>
<proteinExistence type="predicted"/>
<keyword evidence="1" id="KW-0175">Coiled coil</keyword>
<feature type="compositionally biased region" description="Basic residues" evidence="2">
    <location>
        <begin position="325"/>
        <end position="343"/>
    </location>
</feature>
<evidence type="ECO:0000313" key="6">
    <source>
        <dbReference type="Proteomes" id="UP000245956"/>
    </source>
</evidence>
<feature type="compositionally biased region" description="Low complexity" evidence="2">
    <location>
        <begin position="136"/>
        <end position="147"/>
    </location>
</feature>
<feature type="region of interest" description="Disordered" evidence="2">
    <location>
        <begin position="242"/>
        <end position="360"/>
    </location>
</feature>
<dbReference type="EMBL" id="LCWV01000025">
    <property type="protein sequence ID" value="PWI66337.1"/>
    <property type="molecule type" value="Genomic_DNA"/>
</dbReference>
<feature type="compositionally biased region" description="Acidic residues" evidence="2">
    <location>
        <begin position="294"/>
        <end position="312"/>
    </location>
</feature>
<protein>
    <recommendedName>
        <fullName evidence="3">SCD domain-containing protein</fullName>
    </recommendedName>
</protein>
<dbReference type="SUPFAM" id="SSF48371">
    <property type="entry name" value="ARM repeat"/>
    <property type="match status" value="1"/>
</dbReference>
<dbReference type="InterPro" id="IPR016024">
    <property type="entry name" value="ARM-type_fold"/>
</dbReference>
<dbReference type="PANTHER" id="PTHR11199:SF0">
    <property type="entry name" value="LD34181P-RELATED"/>
    <property type="match status" value="1"/>
</dbReference>
<accession>A0A2U3DVP3</accession>
<dbReference type="Pfam" id="PF24571">
    <property type="entry name" value="HEAT_SCC3-SA"/>
    <property type="match status" value="1"/>
</dbReference>
<gene>
    <name evidence="5" type="ORF">PCL_05035</name>
    <name evidence="4" type="ORF">Purlil1_10957</name>
</gene>
<name>A0A2U3DVP3_PURLI</name>
<dbReference type="InterPro" id="IPR039662">
    <property type="entry name" value="Cohesin_Scc3/SA"/>
</dbReference>
<dbReference type="InterPro" id="IPR013721">
    <property type="entry name" value="STAG"/>
</dbReference>
<dbReference type="GO" id="GO:0005634">
    <property type="term" value="C:nucleus"/>
    <property type="evidence" value="ECO:0007669"/>
    <property type="project" value="TreeGrafter"/>
</dbReference>
<feature type="coiled-coil region" evidence="1">
    <location>
        <begin position="764"/>
        <end position="798"/>
    </location>
</feature>
<feature type="region of interest" description="Disordered" evidence="2">
    <location>
        <begin position="135"/>
        <end position="183"/>
    </location>
</feature>
<dbReference type="GO" id="GO:0000785">
    <property type="term" value="C:chromatin"/>
    <property type="evidence" value="ECO:0007669"/>
    <property type="project" value="TreeGrafter"/>
</dbReference>
<dbReference type="GO" id="GO:0003682">
    <property type="term" value="F:chromatin binding"/>
    <property type="evidence" value="ECO:0007669"/>
    <property type="project" value="TreeGrafter"/>
</dbReference>
<feature type="domain" description="SCD" evidence="3">
    <location>
        <begin position="586"/>
        <end position="669"/>
    </location>
</feature>
<dbReference type="Proteomes" id="UP000245956">
    <property type="component" value="Unassembled WGS sequence"/>
</dbReference>
<dbReference type="Proteomes" id="UP001287286">
    <property type="component" value="Unassembled WGS sequence"/>
</dbReference>
<feature type="region of interest" description="Disordered" evidence="2">
    <location>
        <begin position="201"/>
        <end position="220"/>
    </location>
</feature>
<evidence type="ECO:0000259" key="3">
    <source>
        <dbReference type="PROSITE" id="PS51425"/>
    </source>
</evidence>
<comment type="caution">
    <text evidence="5">The sequence shown here is derived from an EMBL/GenBank/DDBJ whole genome shotgun (WGS) entry which is preliminary data.</text>
</comment>
<reference evidence="4" key="3">
    <citation type="submission" date="2023-11" db="EMBL/GenBank/DDBJ databases">
        <authorList>
            <person name="Beijen E."/>
            <person name="Ohm R.A."/>
        </authorList>
    </citation>
    <scope>NUCLEOTIDE SEQUENCE</scope>
    <source>
        <strain evidence="4">CBS 150709</strain>
    </source>
</reference>
<evidence type="ECO:0000313" key="5">
    <source>
        <dbReference type="EMBL" id="PWI66337.1"/>
    </source>
</evidence>
<evidence type="ECO:0000256" key="1">
    <source>
        <dbReference type="SAM" id="Coils"/>
    </source>
</evidence>
<dbReference type="PANTHER" id="PTHR11199">
    <property type="entry name" value="STROMAL ANTIGEN"/>
    <property type="match status" value="1"/>
</dbReference>
<feature type="compositionally biased region" description="Acidic residues" evidence="2">
    <location>
        <begin position="1374"/>
        <end position="1386"/>
    </location>
</feature>
<reference evidence="4 7" key="4">
    <citation type="journal article" date="2024" name="Microbiol. Resour. Announc.">
        <title>Genome annotations for the ascomycete fungi Trichoderma harzianum, Trichoderma aggressivum, and Purpureocillium lilacinum.</title>
        <authorList>
            <person name="Beijen E.P.W."/>
            <person name="Ohm R.A."/>
        </authorList>
    </citation>
    <scope>NUCLEOTIDE SEQUENCE [LARGE SCALE GENOMIC DNA]</scope>
    <source>
        <strain evidence="4 7">CBS 150709</strain>
    </source>
</reference>
<sequence length="1403" mass="155860">MESFAKGLVVRACLNTTCLAPRAVQPSRHLRPRFVWGRERLVVGPNRLLCNMHLSMSAACYLSRGRLVSPRGPFVAGGLEVGRQADRPSKPMAQLRTCQGWRRLVWRHTRLGQRAAAIGRACRTFADATQPAVAHGGSTVSAAPAGAAGSGGAPKRVHGPRQTATALEQPPASTKTASQQSRLERARLGWCRRSPLQKHPIQININRDSTDRHPDDNAPQDLSALADAARVNHAVCTRDTRTRLTHAMDNSASASPEPDSTARRRSGRVVRAPAKFAPEPTASAASKRKRGDQDGDDVDDDEDIDDDEEMSDDAAAASDDEHPAPRSRNRASRPKKPSSKKPKINGATPAEAGHLARIPSRPKKAVRIEAGEKGTGIFAEIFGSGDSSSTVAQQWLEKYRADDAVAMSDLINCVLQCSGCDLEVTPDDIRDPENIPNRLVDLQSVYQEQQITEYPLISRAKSTRSFRDLLVGFFQSLVVLLHETEVLYKDAELMDNLHAWLASMSSSSLRPFRHTATTISLAVQSGLVEVGGMLDRRIASNEQAVQAAKKGKNKTKAAEIQRNLDQANGYRKSCSDAIQSFFDTVFVHRYRDVDPKIRAECVEALGSWIWDLPTVFMEPGYLRYLGWMLSDTNGATRQEVLRQLLRVFRRDAQKLGHFIDRFRPRLIEIATLDSEVSVRVSAISVIDTLRAAALLEPKEIDAIGKLIFDTELRIRKAVVGFFVACIDDVHEGKLDEIGGEEALNELNDADEDDYESPRKEWVNIKCLAETLAIYDAQIEEAQQNGAQAELDAADLLESTVPDTRISLAAQVLYEKLPEVKSWEILAGYLLYDHSTSTKSKSRSKSKATSAEATFKKAVAPTPAEESILLDVLSSAIKLSLVQTGEHDRNRRKGYRSEAAEAQEEIALELTTTIPKLLNKFGADPETAAIVLRLEHFLNLDVFQQLRQDASKYEKLLDEISTQFNRHDDKRVLSEAASALLHARQYEELEEVTDSKLSLLWENVINALRNFDKTCELSVRGNLGAAPLRELATVLLKISKLASISDCVDALEAGSRSTDSSAPAIELLSNIVHRGKYEPQEDEIDDLEDEVVTYAIRACQFYFMWKTRSLSEILTAGTTISDADLDTLSMLYQSYRRHLIETFSSRAAIDQLRLFATGSLCDLHLTFAVIRRLVKGSAARPEVGRKLGFLVAEIEPGLVPELISIFDGAEKQYAKKAKKDKTLNEPAEDEDPMTDEEEEDEDEDEGLTKEERHAAELRAEKALCELSAKYVLALTAKLIDDRGSQASKLRRRILRNQFKLGNNFKEVVAYLDEEKMARRTKKPAAKLASTQPAPQRPVSEDIVDDDDDDDFDNIFEDAEPEEGTREDLRRRELLVDDDPIEDDEDEDLTARPANDVDDDDILGD</sequence>
<organism evidence="5 6">
    <name type="scientific">Purpureocillium lilacinum</name>
    <name type="common">Paecilomyces lilacinus</name>
    <dbReference type="NCBI Taxonomy" id="33203"/>
    <lineage>
        <taxon>Eukaryota</taxon>
        <taxon>Fungi</taxon>
        <taxon>Dikarya</taxon>
        <taxon>Ascomycota</taxon>
        <taxon>Pezizomycotina</taxon>
        <taxon>Sordariomycetes</taxon>
        <taxon>Hypocreomycetidae</taxon>
        <taxon>Hypocreales</taxon>
        <taxon>Ophiocordycipitaceae</taxon>
        <taxon>Purpureocillium</taxon>
    </lineage>
</organism>
<feature type="compositionally biased region" description="Acidic residues" evidence="2">
    <location>
        <begin position="1225"/>
        <end position="1244"/>
    </location>
</feature>
<feature type="compositionally biased region" description="Acidic residues" evidence="2">
    <location>
        <begin position="1394"/>
        <end position="1403"/>
    </location>
</feature>
<evidence type="ECO:0000313" key="4">
    <source>
        <dbReference type="EMBL" id="KAK4083145.1"/>
    </source>
</evidence>
<dbReference type="Pfam" id="PF21581">
    <property type="entry name" value="SCD"/>
    <property type="match status" value="1"/>
</dbReference>
<dbReference type="InterPro" id="IPR020839">
    <property type="entry name" value="SCD"/>
</dbReference>
<keyword evidence="7" id="KW-1185">Reference proteome</keyword>
<reference evidence="5" key="1">
    <citation type="submission" date="2015-05" db="EMBL/GenBank/DDBJ databases">
        <authorList>
            <person name="Wang D.B."/>
            <person name="Wang M."/>
        </authorList>
    </citation>
    <scope>NUCLEOTIDE SEQUENCE</scope>
    <source>
        <strain evidence="5">36-1</strain>
    </source>
</reference>
<feature type="region of interest" description="Disordered" evidence="2">
    <location>
        <begin position="1320"/>
        <end position="1403"/>
    </location>
</feature>
<evidence type="ECO:0000256" key="2">
    <source>
        <dbReference type="SAM" id="MobiDB-lite"/>
    </source>
</evidence>
<evidence type="ECO:0000313" key="7">
    <source>
        <dbReference type="Proteomes" id="UP001287286"/>
    </source>
</evidence>
<dbReference type="GO" id="GO:0007062">
    <property type="term" value="P:sister chromatid cohesion"/>
    <property type="evidence" value="ECO:0007669"/>
    <property type="project" value="UniProtKB-ARBA"/>
</dbReference>
<dbReference type="GO" id="GO:0008278">
    <property type="term" value="C:cohesin complex"/>
    <property type="evidence" value="ECO:0007669"/>
    <property type="project" value="TreeGrafter"/>
</dbReference>
<feature type="compositionally biased region" description="Acidic residues" evidence="2">
    <location>
        <begin position="1340"/>
        <end position="1360"/>
    </location>
</feature>